<name>A0A939JAL9_9HYPH</name>
<keyword evidence="3" id="KW-1133">Transmembrane helix</keyword>
<gene>
    <name evidence="7" type="ORF">J0X15_15150</name>
</gene>
<dbReference type="Pfam" id="PF06803">
    <property type="entry name" value="DUF1232"/>
    <property type="match status" value="1"/>
</dbReference>
<dbReference type="RefSeq" id="WP_206942470.1">
    <property type="nucleotide sequence ID" value="NZ_JAFLNF010000007.1"/>
</dbReference>
<sequence length="157" mass="17461">MTKDKTNPTDDLFEDLEFDESRLGSRAQQLRNVRDRLLKTARRAARQIPFMDEVLASYYCTRDPRTPAKVKLTMTAALAYFVLPLDAVPDVLLLIGFGDDTAVLLAALSMVRSHIRPEHREAAKRALESDRLDDNEAAADTNSMSGAGMPDPFSHPA</sequence>
<comment type="caution">
    <text evidence="7">The sequence shown here is derived from an EMBL/GenBank/DDBJ whole genome shotgun (WGS) entry which is preliminary data.</text>
</comment>
<organism evidence="7 8">
    <name type="scientific">Roseibium limicola</name>
    <dbReference type="NCBI Taxonomy" id="2816037"/>
    <lineage>
        <taxon>Bacteria</taxon>
        <taxon>Pseudomonadati</taxon>
        <taxon>Pseudomonadota</taxon>
        <taxon>Alphaproteobacteria</taxon>
        <taxon>Hyphomicrobiales</taxon>
        <taxon>Stappiaceae</taxon>
        <taxon>Roseibium</taxon>
    </lineage>
</organism>
<feature type="compositionally biased region" description="Basic and acidic residues" evidence="5">
    <location>
        <begin position="122"/>
        <end position="134"/>
    </location>
</feature>
<evidence type="ECO:0000313" key="8">
    <source>
        <dbReference type="Proteomes" id="UP000664779"/>
    </source>
</evidence>
<evidence type="ECO:0000256" key="4">
    <source>
        <dbReference type="ARBA" id="ARBA00023136"/>
    </source>
</evidence>
<evidence type="ECO:0000313" key="7">
    <source>
        <dbReference type="EMBL" id="MBO0346568.1"/>
    </source>
</evidence>
<feature type="region of interest" description="Disordered" evidence="5">
    <location>
        <begin position="122"/>
        <end position="157"/>
    </location>
</feature>
<evidence type="ECO:0000256" key="5">
    <source>
        <dbReference type="SAM" id="MobiDB-lite"/>
    </source>
</evidence>
<reference evidence="7" key="1">
    <citation type="submission" date="2021-03" db="EMBL/GenBank/DDBJ databases">
        <title>Roseibium sp. CAU 1637 isolated from Incheon.</title>
        <authorList>
            <person name="Kim W."/>
        </authorList>
    </citation>
    <scope>NUCLEOTIDE SEQUENCE</scope>
    <source>
        <strain evidence="7">CAU 1637</strain>
    </source>
</reference>
<keyword evidence="2" id="KW-0812">Transmembrane</keyword>
<evidence type="ECO:0000256" key="1">
    <source>
        <dbReference type="ARBA" id="ARBA00004127"/>
    </source>
</evidence>
<dbReference type="GO" id="GO:0012505">
    <property type="term" value="C:endomembrane system"/>
    <property type="evidence" value="ECO:0007669"/>
    <property type="project" value="UniProtKB-SubCell"/>
</dbReference>
<dbReference type="Proteomes" id="UP000664779">
    <property type="component" value="Unassembled WGS sequence"/>
</dbReference>
<dbReference type="EMBL" id="JAFLNF010000007">
    <property type="protein sequence ID" value="MBO0346568.1"/>
    <property type="molecule type" value="Genomic_DNA"/>
</dbReference>
<comment type="subcellular location">
    <subcellularLocation>
        <location evidence="1">Endomembrane system</location>
        <topology evidence="1">Multi-pass membrane protein</topology>
    </subcellularLocation>
</comment>
<protein>
    <submittedName>
        <fullName evidence="7">DUF1232 domain-containing protein</fullName>
    </submittedName>
</protein>
<evidence type="ECO:0000256" key="3">
    <source>
        <dbReference type="ARBA" id="ARBA00022989"/>
    </source>
</evidence>
<keyword evidence="8" id="KW-1185">Reference proteome</keyword>
<accession>A0A939JAL9</accession>
<evidence type="ECO:0000259" key="6">
    <source>
        <dbReference type="Pfam" id="PF06803"/>
    </source>
</evidence>
<feature type="domain" description="DUF1232" evidence="6">
    <location>
        <begin position="70"/>
        <end position="105"/>
    </location>
</feature>
<proteinExistence type="predicted"/>
<dbReference type="InterPro" id="IPR010652">
    <property type="entry name" value="DUF1232"/>
</dbReference>
<dbReference type="AlphaFoldDB" id="A0A939JAL9"/>
<keyword evidence="4" id="KW-0472">Membrane</keyword>
<evidence type="ECO:0000256" key="2">
    <source>
        <dbReference type="ARBA" id="ARBA00022692"/>
    </source>
</evidence>